<protein>
    <submittedName>
        <fullName evidence="1">ATP phosphoribosyltransferase regulatory subunit</fullName>
    </submittedName>
</protein>
<organism evidence="1 2">
    <name type="scientific">Striga asiatica</name>
    <name type="common">Asiatic witchweed</name>
    <name type="synonym">Buchnera asiatica</name>
    <dbReference type="NCBI Taxonomy" id="4170"/>
    <lineage>
        <taxon>Eukaryota</taxon>
        <taxon>Viridiplantae</taxon>
        <taxon>Streptophyta</taxon>
        <taxon>Embryophyta</taxon>
        <taxon>Tracheophyta</taxon>
        <taxon>Spermatophyta</taxon>
        <taxon>Magnoliopsida</taxon>
        <taxon>eudicotyledons</taxon>
        <taxon>Gunneridae</taxon>
        <taxon>Pentapetalae</taxon>
        <taxon>asterids</taxon>
        <taxon>lamiids</taxon>
        <taxon>Lamiales</taxon>
        <taxon>Orobanchaceae</taxon>
        <taxon>Buchnereae</taxon>
        <taxon>Striga</taxon>
    </lineage>
</organism>
<name>A0A5A7QVD8_STRAF</name>
<keyword evidence="1" id="KW-0808">Transferase</keyword>
<dbReference type="GO" id="GO:0016757">
    <property type="term" value="F:glycosyltransferase activity"/>
    <property type="evidence" value="ECO:0007669"/>
    <property type="project" value="UniProtKB-KW"/>
</dbReference>
<proteinExistence type="predicted"/>
<evidence type="ECO:0000313" key="2">
    <source>
        <dbReference type="Proteomes" id="UP000325081"/>
    </source>
</evidence>
<reference evidence="2" key="1">
    <citation type="journal article" date="2019" name="Curr. Biol.">
        <title>Genome Sequence of Striga asiatica Provides Insight into the Evolution of Plant Parasitism.</title>
        <authorList>
            <person name="Yoshida S."/>
            <person name="Kim S."/>
            <person name="Wafula E.K."/>
            <person name="Tanskanen J."/>
            <person name="Kim Y.M."/>
            <person name="Honaas L."/>
            <person name="Yang Z."/>
            <person name="Spallek T."/>
            <person name="Conn C.E."/>
            <person name="Ichihashi Y."/>
            <person name="Cheong K."/>
            <person name="Cui S."/>
            <person name="Der J.P."/>
            <person name="Gundlach H."/>
            <person name="Jiao Y."/>
            <person name="Hori C."/>
            <person name="Ishida J.K."/>
            <person name="Kasahara H."/>
            <person name="Kiba T."/>
            <person name="Kim M.S."/>
            <person name="Koo N."/>
            <person name="Laohavisit A."/>
            <person name="Lee Y.H."/>
            <person name="Lumba S."/>
            <person name="McCourt P."/>
            <person name="Mortimer J.C."/>
            <person name="Mutuku J.M."/>
            <person name="Nomura T."/>
            <person name="Sasaki-Sekimoto Y."/>
            <person name="Seto Y."/>
            <person name="Wang Y."/>
            <person name="Wakatake T."/>
            <person name="Sakakibara H."/>
            <person name="Demura T."/>
            <person name="Yamaguchi S."/>
            <person name="Yoneyama K."/>
            <person name="Manabe R.I."/>
            <person name="Nelson D.C."/>
            <person name="Schulman A.H."/>
            <person name="Timko M.P."/>
            <person name="dePamphilis C.W."/>
            <person name="Choi D."/>
            <person name="Shirasu K."/>
        </authorList>
    </citation>
    <scope>NUCLEOTIDE SEQUENCE [LARGE SCALE GENOMIC DNA]</scope>
    <source>
        <strain evidence="2">cv. UVA1</strain>
    </source>
</reference>
<accession>A0A5A7QVD8</accession>
<dbReference type="EMBL" id="BKCP01008404">
    <property type="protein sequence ID" value="GER49039.1"/>
    <property type="molecule type" value="Genomic_DNA"/>
</dbReference>
<evidence type="ECO:0000313" key="1">
    <source>
        <dbReference type="EMBL" id="GER49039.1"/>
    </source>
</evidence>
<keyword evidence="2" id="KW-1185">Reference proteome</keyword>
<gene>
    <name evidence="1" type="ORF">STAS_26251</name>
</gene>
<comment type="caution">
    <text evidence="1">The sequence shown here is derived from an EMBL/GenBank/DDBJ whole genome shotgun (WGS) entry which is preliminary data.</text>
</comment>
<sequence length="166" mass="18192">MPTKSQSIYMSFQNNPSFPSSPPIPAYSGNSSESLLLPKLPAQSMSSTTSIDPLVAAAISIFGTSISILRPSWILSKSHSAKCLSPGDAASLSVTFLDPQQIERTRRLSKGHPEAIFLKIRPSTWTPTRMSVRKRLNRMLSTWLSLHLCRCSSSRDSAKKNAKGRS</sequence>
<dbReference type="Proteomes" id="UP000325081">
    <property type="component" value="Unassembled WGS sequence"/>
</dbReference>
<dbReference type="AlphaFoldDB" id="A0A5A7QVD8"/>
<keyword evidence="1" id="KW-0328">Glycosyltransferase</keyword>